<dbReference type="EC" id="3.2.1.2" evidence="3 8"/>
<keyword evidence="7 8" id="KW-0624">Polysaccharide degradation</keyword>
<dbReference type="InterPro" id="IPR018238">
    <property type="entry name" value="Glyco_hydro_14_CS"/>
</dbReference>
<sequence>MAFNVPFLDLFRGYSASSVTVSCGQSRACRATSGFQQVTGIFPLVQRREILKSSVRCSGKKFAEGSPTPGNQQEVLGIIPRVQKQDFTNTPVIPVYVMLPLGTINTDGELADPNNLINQLKVLKSVNVDGVMVDCWWGIVEGRGPRQYKWGGYKKLFHIVRELKFKLQVVMSFHACGGNVGDNVYIPLPQWVIDIGSENPDIFFTDKEGRRNQECLSWGIDNERILRDRTALECYDKYLTKSLEDASKPWGSLFSGQKPEGTGSYNSKPNDTEFFRDGGEFDGIFGRYFLSWYSRVLINHGDQVLAQANRAFAGTAISAKVPGIHWWYKTESHAAELTAGFYNVSNQDGYIPIIMMLKKHNAAMNFTCVELLTKDQSEKSDPEKLVWQVLIKAWEIGIPVGAENALPCFGRQGFNKSCKMPYLAMLQIHTTCVLSLISGFAQSSWRSRISGSLKDS</sequence>
<evidence type="ECO:0000313" key="9">
    <source>
        <dbReference type="EMBL" id="KAL0442616.1"/>
    </source>
</evidence>
<accession>A0AAW2WRX8</accession>
<dbReference type="PANTHER" id="PTHR31352:SF58">
    <property type="entry name" value="BETA-AMYLASE 2, CHLOROPLASTIC"/>
    <property type="match status" value="1"/>
</dbReference>
<dbReference type="Pfam" id="PF01373">
    <property type="entry name" value="Glyco_hydro_14"/>
    <property type="match status" value="1"/>
</dbReference>
<dbReference type="SUPFAM" id="SSF51445">
    <property type="entry name" value="(Trans)glycosidases"/>
    <property type="match status" value="1"/>
</dbReference>
<evidence type="ECO:0000256" key="6">
    <source>
        <dbReference type="ARBA" id="ARBA00023295"/>
    </source>
</evidence>
<dbReference type="InterPro" id="IPR001554">
    <property type="entry name" value="Glyco_hydro_14"/>
</dbReference>
<evidence type="ECO:0000256" key="5">
    <source>
        <dbReference type="ARBA" id="ARBA00023277"/>
    </source>
</evidence>
<organism evidence="9">
    <name type="scientific">Sesamum latifolium</name>
    <dbReference type="NCBI Taxonomy" id="2727402"/>
    <lineage>
        <taxon>Eukaryota</taxon>
        <taxon>Viridiplantae</taxon>
        <taxon>Streptophyta</taxon>
        <taxon>Embryophyta</taxon>
        <taxon>Tracheophyta</taxon>
        <taxon>Spermatophyta</taxon>
        <taxon>Magnoliopsida</taxon>
        <taxon>eudicotyledons</taxon>
        <taxon>Gunneridae</taxon>
        <taxon>Pentapetalae</taxon>
        <taxon>asterids</taxon>
        <taxon>lamiids</taxon>
        <taxon>Lamiales</taxon>
        <taxon>Pedaliaceae</taxon>
        <taxon>Sesamum</taxon>
    </lineage>
</organism>
<dbReference type="InterPro" id="IPR017853">
    <property type="entry name" value="GH"/>
</dbReference>
<gene>
    <name evidence="9" type="ORF">Slati_1984300</name>
</gene>
<evidence type="ECO:0000256" key="4">
    <source>
        <dbReference type="ARBA" id="ARBA00022801"/>
    </source>
</evidence>
<name>A0AAW2WRX8_9LAMI</name>
<dbReference type="EMBL" id="JACGWN010000007">
    <property type="protein sequence ID" value="KAL0442616.1"/>
    <property type="molecule type" value="Genomic_DNA"/>
</dbReference>
<evidence type="ECO:0000256" key="1">
    <source>
        <dbReference type="ARBA" id="ARBA00000546"/>
    </source>
</evidence>
<reference evidence="9" key="2">
    <citation type="journal article" date="2024" name="Plant">
        <title>Genomic evolution and insights into agronomic trait innovations of Sesamum species.</title>
        <authorList>
            <person name="Miao H."/>
            <person name="Wang L."/>
            <person name="Qu L."/>
            <person name="Liu H."/>
            <person name="Sun Y."/>
            <person name="Le M."/>
            <person name="Wang Q."/>
            <person name="Wei S."/>
            <person name="Zheng Y."/>
            <person name="Lin W."/>
            <person name="Duan Y."/>
            <person name="Cao H."/>
            <person name="Xiong S."/>
            <person name="Wang X."/>
            <person name="Wei L."/>
            <person name="Li C."/>
            <person name="Ma Q."/>
            <person name="Ju M."/>
            <person name="Zhao R."/>
            <person name="Li G."/>
            <person name="Mu C."/>
            <person name="Tian Q."/>
            <person name="Mei H."/>
            <person name="Zhang T."/>
            <person name="Gao T."/>
            <person name="Zhang H."/>
        </authorList>
    </citation>
    <scope>NUCLEOTIDE SEQUENCE</scope>
    <source>
        <strain evidence="9">KEN1</strain>
    </source>
</reference>
<dbReference type="Gene3D" id="3.20.20.80">
    <property type="entry name" value="Glycosidases"/>
    <property type="match status" value="2"/>
</dbReference>
<keyword evidence="4 8" id="KW-0378">Hydrolase</keyword>
<reference evidence="9" key="1">
    <citation type="submission" date="2020-06" db="EMBL/GenBank/DDBJ databases">
        <authorList>
            <person name="Li T."/>
            <person name="Hu X."/>
            <person name="Zhang T."/>
            <person name="Song X."/>
            <person name="Zhang H."/>
            <person name="Dai N."/>
            <person name="Sheng W."/>
            <person name="Hou X."/>
            <person name="Wei L."/>
        </authorList>
    </citation>
    <scope>NUCLEOTIDE SEQUENCE</scope>
    <source>
        <strain evidence="9">KEN1</strain>
        <tissue evidence="9">Leaf</tissue>
    </source>
</reference>
<dbReference type="AlphaFoldDB" id="A0AAW2WRX8"/>
<dbReference type="PANTHER" id="PTHR31352">
    <property type="entry name" value="BETA-AMYLASE 1, CHLOROPLASTIC"/>
    <property type="match status" value="1"/>
</dbReference>
<comment type="similarity">
    <text evidence="2 8">Belongs to the glycosyl hydrolase 14 family.</text>
</comment>
<dbReference type="GO" id="GO:0000272">
    <property type="term" value="P:polysaccharide catabolic process"/>
    <property type="evidence" value="ECO:0007669"/>
    <property type="project" value="UniProtKB-KW"/>
</dbReference>
<evidence type="ECO:0000256" key="2">
    <source>
        <dbReference type="ARBA" id="ARBA00005652"/>
    </source>
</evidence>
<keyword evidence="5 8" id="KW-0119">Carbohydrate metabolism</keyword>
<dbReference type="PROSITE" id="PS00506">
    <property type="entry name" value="BETA_AMYLASE_1"/>
    <property type="match status" value="1"/>
</dbReference>
<evidence type="ECO:0000256" key="7">
    <source>
        <dbReference type="ARBA" id="ARBA00023326"/>
    </source>
</evidence>
<dbReference type="PRINTS" id="PR00750">
    <property type="entry name" value="BETAAMYLASE"/>
</dbReference>
<evidence type="ECO:0000256" key="8">
    <source>
        <dbReference type="RuleBase" id="RU000509"/>
    </source>
</evidence>
<proteinExistence type="inferred from homology"/>
<evidence type="ECO:0000256" key="3">
    <source>
        <dbReference type="ARBA" id="ARBA00012594"/>
    </source>
</evidence>
<protein>
    <recommendedName>
        <fullName evidence="3 8">Beta-amylase</fullName>
        <ecNumber evidence="3 8">3.2.1.2</ecNumber>
    </recommendedName>
</protein>
<comment type="caution">
    <text evidence="9">The sequence shown here is derived from an EMBL/GenBank/DDBJ whole genome shotgun (WGS) entry which is preliminary data.</text>
</comment>
<comment type="catalytic activity">
    <reaction evidence="1 8">
        <text>Hydrolysis of (1-&gt;4)-alpha-D-glucosidic linkages in polysaccharides so as to remove successive maltose units from the non-reducing ends of the chains.</text>
        <dbReference type="EC" id="3.2.1.2"/>
    </reaction>
</comment>
<dbReference type="GO" id="GO:0016161">
    <property type="term" value="F:beta-amylase activity"/>
    <property type="evidence" value="ECO:0007669"/>
    <property type="project" value="UniProtKB-EC"/>
</dbReference>
<keyword evidence="6 8" id="KW-0326">Glycosidase</keyword>